<dbReference type="Gene3D" id="1.10.287.70">
    <property type="match status" value="2"/>
</dbReference>
<dbReference type="Proteomes" id="UP001189429">
    <property type="component" value="Unassembled WGS sequence"/>
</dbReference>
<accession>A0ABN9S038</accession>
<evidence type="ECO:0000313" key="12">
    <source>
        <dbReference type="Proteomes" id="UP001189429"/>
    </source>
</evidence>
<keyword evidence="8" id="KW-0407">Ion channel</keyword>
<feature type="transmembrane region" description="Helical" evidence="9">
    <location>
        <begin position="175"/>
        <end position="193"/>
    </location>
</feature>
<dbReference type="InterPro" id="IPR013099">
    <property type="entry name" value="K_chnl_dom"/>
</dbReference>
<organism evidence="11 12">
    <name type="scientific">Prorocentrum cordatum</name>
    <dbReference type="NCBI Taxonomy" id="2364126"/>
    <lineage>
        <taxon>Eukaryota</taxon>
        <taxon>Sar</taxon>
        <taxon>Alveolata</taxon>
        <taxon>Dinophyceae</taxon>
        <taxon>Prorocentrales</taxon>
        <taxon>Prorocentraceae</taxon>
        <taxon>Prorocentrum</taxon>
    </lineage>
</organism>
<keyword evidence="3 9" id="KW-0812">Transmembrane</keyword>
<feature type="domain" description="EF-hand" evidence="10">
    <location>
        <begin position="233"/>
        <end position="268"/>
    </location>
</feature>
<dbReference type="Pfam" id="PF07885">
    <property type="entry name" value="Ion_trans_2"/>
    <property type="match status" value="2"/>
</dbReference>
<dbReference type="PANTHER" id="PTHR11003">
    <property type="entry name" value="POTASSIUM CHANNEL, SUBFAMILY K"/>
    <property type="match status" value="1"/>
</dbReference>
<name>A0ABN9S038_9DINO</name>
<dbReference type="PROSITE" id="PS50222">
    <property type="entry name" value="EF_HAND_2"/>
    <property type="match status" value="1"/>
</dbReference>
<dbReference type="InterPro" id="IPR018247">
    <property type="entry name" value="EF_Hand_1_Ca_BS"/>
</dbReference>
<keyword evidence="7 9" id="KW-0472">Membrane</keyword>
<dbReference type="InterPro" id="IPR003280">
    <property type="entry name" value="2pore_dom_K_chnl"/>
</dbReference>
<gene>
    <name evidence="11" type="ORF">PCOR1329_LOCUS24844</name>
</gene>
<evidence type="ECO:0000256" key="8">
    <source>
        <dbReference type="ARBA" id="ARBA00023303"/>
    </source>
</evidence>
<evidence type="ECO:0000256" key="2">
    <source>
        <dbReference type="ARBA" id="ARBA00022448"/>
    </source>
</evidence>
<evidence type="ECO:0000256" key="3">
    <source>
        <dbReference type="ARBA" id="ARBA00022692"/>
    </source>
</evidence>
<dbReference type="PANTHER" id="PTHR11003:SF291">
    <property type="entry name" value="IP11374P"/>
    <property type="match status" value="1"/>
</dbReference>
<evidence type="ECO:0000256" key="1">
    <source>
        <dbReference type="ARBA" id="ARBA00004141"/>
    </source>
</evidence>
<evidence type="ECO:0000259" key="10">
    <source>
        <dbReference type="PROSITE" id="PS50222"/>
    </source>
</evidence>
<dbReference type="PROSITE" id="PS00018">
    <property type="entry name" value="EF_HAND_1"/>
    <property type="match status" value="1"/>
</dbReference>
<reference evidence="11" key="1">
    <citation type="submission" date="2023-10" db="EMBL/GenBank/DDBJ databases">
        <authorList>
            <person name="Chen Y."/>
            <person name="Shah S."/>
            <person name="Dougan E. K."/>
            <person name="Thang M."/>
            <person name="Chan C."/>
        </authorList>
    </citation>
    <scope>NUCLEOTIDE SEQUENCE [LARGE SCALE GENOMIC DNA]</scope>
</reference>
<proteinExistence type="predicted"/>
<dbReference type="InterPro" id="IPR011992">
    <property type="entry name" value="EF-hand-dom_pair"/>
</dbReference>
<comment type="subcellular location">
    <subcellularLocation>
        <location evidence="1">Membrane</location>
        <topology evidence="1">Multi-pass membrane protein</topology>
    </subcellularLocation>
</comment>
<protein>
    <recommendedName>
        <fullName evidence="10">EF-hand domain-containing protein</fullName>
    </recommendedName>
</protein>
<evidence type="ECO:0000256" key="5">
    <source>
        <dbReference type="ARBA" id="ARBA00022989"/>
    </source>
</evidence>
<evidence type="ECO:0000256" key="6">
    <source>
        <dbReference type="ARBA" id="ARBA00023065"/>
    </source>
</evidence>
<evidence type="ECO:0000313" key="11">
    <source>
        <dbReference type="EMBL" id="CAK0824434.1"/>
    </source>
</evidence>
<keyword evidence="2" id="KW-0813">Transport</keyword>
<evidence type="ECO:0000256" key="9">
    <source>
        <dbReference type="SAM" id="Phobius"/>
    </source>
</evidence>
<feature type="transmembrane region" description="Helical" evidence="9">
    <location>
        <begin position="134"/>
        <end position="155"/>
    </location>
</feature>
<keyword evidence="6" id="KW-0406">Ion transport</keyword>
<keyword evidence="5 9" id="KW-1133">Transmembrane helix</keyword>
<keyword evidence="12" id="KW-1185">Reference proteome</keyword>
<dbReference type="PRINTS" id="PR01333">
    <property type="entry name" value="2POREKCHANEL"/>
</dbReference>
<dbReference type="SUPFAM" id="SSF47473">
    <property type="entry name" value="EF-hand"/>
    <property type="match status" value="1"/>
</dbReference>
<dbReference type="SUPFAM" id="SSF81324">
    <property type="entry name" value="Voltage-gated potassium channels"/>
    <property type="match status" value="2"/>
</dbReference>
<keyword evidence="4" id="KW-0106">Calcium</keyword>
<sequence>MVRDGTVADLLFASMELGPIRTFYLMAQIITTVGYGDLVPETQGQKLACTAVVLSSTLLVANIVMAFISDVEDKVGDEVAADMSSMTLNISAYVQAEQTRQAGADDSPTDFLVKPNHLKLKQQEARWKRTRRELVISTGLFTACLVIGVVFFALADGCNTHECESSEDQVKTWVDALYMTVITMTTVGFGDLVPNSRIGKGFSTLWMMAGVAVTVRLLGNVSSAIDQALREDVQTEMTRELFHDSDKNSDGHLDEMEFLQLQFVQNGLASRQQFEEVRAQFKIIAGDDGKISADEYAAFFLPARKSGKMRSSHKGAASELRATPSA</sequence>
<evidence type="ECO:0000256" key="7">
    <source>
        <dbReference type="ARBA" id="ARBA00023136"/>
    </source>
</evidence>
<comment type="caution">
    <text evidence="11">The sequence shown here is derived from an EMBL/GenBank/DDBJ whole genome shotgun (WGS) entry which is preliminary data.</text>
</comment>
<dbReference type="Gene3D" id="1.10.238.10">
    <property type="entry name" value="EF-hand"/>
    <property type="match status" value="1"/>
</dbReference>
<evidence type="ECO:0000256" key="4">
    <source>
        <dbReference type="ARBA" id="ARBA00022837"/>
    </source>
</evidence>
<dbReference type="EMBL" id="CAUYUJ010008602">
    <property type="protein sequence ID" value="CAK0824434.1"/>
    <property type="molecule type" value="Genomic_DNA"/>
</dbReference>
<dbReference type="InterPro" id="IPR002048">
    <property type="entry name" value="EF_hand_dom"/>
</dbReference>